<dbReference type="AlphaFoldDB" id="A0AAD7CM66"/>
<reference evidence="2" key="1">
    <citation type="submission" date="2023-03" db="EMBL/GenBank/DDBJ databases">
        <title>Massive genome expansion in bonnet fungi (Mycena s.s.) driven by repeated elements and novel gene families across ecological guilds.</title>
        <authorList>
            <consortium name="Lawrence Berkeley National Laboratory"/>
            <person name="Harder C.B."/>
            <person name="Miyauchi S."/>
            <person name="Viragh M."/>
            <person name="Kuo A."/>
            <person name="Thoen E."/>
            <person name="Andreopoulos B."/>
            <person name="Lu D."/>
            <person name="Skrede I."/>
            <person name="Drula E."/>
            <person name="Henrissat B."/>
            <person name="Morin E."/>
            <person name="Kohler A."/>
            <person name="Barry K."/>
            <person name="LaButti K."/>
            <person name="Morin E."/>
            <person name="Salamov A."/>
            <person name="Lipzen A."/>
            <person name="Mereny Z."/>
            <person name="Hegedus B."/>
            <person name="Baldrian P."/>
            <person name="Stursova M."/>
            <person name="Weitz H."/>
            <person name="Taylor A."/>
            <person name="Grigoriev I.V."/>
            <person name="Nagy L.G."/>
            <person name="Martin F."/>
            <person name="Kauserud H."/>
        </authorList>
    </citation>
    <scope>NUCLEOTIDE SEQUENCE</scope>
    <source>
        <strain evidence="2">CBHHK067</strain>
    </source>
</reference>
<dbReference type="EMBL" id="JARKIE010000353">
    <property type="protein sequence ID" value="KAJ7651904.1"/>
    <property type="molecule type" value="Genomic_DNA"/>
</dbReference>
<feature type="signal peptide" evidence="1">
    <location>
        <begin position="1"/>
        <end position="21"/>
    </location>
</feature>
<evidence type="ECO:0000256" key="1">
    <source>
        <dbReference type="SAM" id="SignalP"/>
    </source>
</evidence>
<protein>
    <submittedName>
        <fullName evidence="2">Uncharacterized protein</fullName>
    </submittedName>
</protein>
<dbReference type="Proteomes" id="UP001221757">
    <property type="component" value="Unassembled WGS sequence"/>
</dbReference>
<proteinExistence type="predicted"/>
<gene>
    <name evidence="2" type="ORF">B0H17DRAFT_1147500</name>
</gene>
<organism evidence="2 3">
    <name type="scientific">Mycena rosella</name>
    <name type="common">Pink bonnet</name>
    <name type="synonym">Agaricus rosellus</name>
    <dbReference type="NCBI Taxonomy" id="1033263"/>
    <lineage>
        <taxon>Eukaryota</taxon>
        <taxon>Fungi</taxon>
        <taxon>Dikarya</taxon>
        <taxon>Basidiomycota</taxon>
        <taxon>Agaricomycotina</taxon>
        <taxon>Agaricomycetes</taxon>
        <taxon>Agaricomycetidae</taxon>
        <taxon>Agaricales</taxon>
        <taxon>Marasmiineae</taxon>
        <taxon>Mycenaceae</taxon>
        <taxon>Mycena</taxon>
    </lineage>
</organism>
<comment type="caution">
    <text evidence="2">The sequence shown here is derived from an EMBL/GenBank/DDBJ whole genome shotgun (WGS) entry which is preliminary data.</text>
</comment>
<name>A0AAD7CM66_MYCRO</name>
<keyword evidence="1" id="KW-0732">Signal</keyword>
<sequence>MFWLWLGLKAAALARPRVALAQKNPRPGQTIWLWLGPAWLWPGPRLTTNIKGTSEAAAFGLALAWAIMKPGQKRTQAKILAWLWLWITSCNSLDFAACLLEKFPLALTSEARRSPVPLITTRILSAALPLSRSPGSSNVIEVTASHRSDIGAVTQHCKYESASTTYLVYWVIRYPRPALAKTPMACPSSPAQGPGAIILVRLRRSVHTSKSKAQLWANWT</sequence>
<feature type="chain" id="PRO_5042139533" evidence="1">
    <location>
        <begin position="22"/>
        <end position="220"/>
    </location>
</feature>
<keyword evidence="3" id="KW-1185">Reference proteome</keyword>
<accession>A0AAD7CM66</accession>
<evidence type="ECO:0000313" key="3">
    <source>
        <dbReference type="Proteomes" id="UP001221757"/>
    </source>
</evidence>
<evidence type="ECO:0000313" key="2">
    <source>
        <dbReference type="EMBL" id="KAJ7651904.1"/>
    </source>
</evidence>